<gene>
    <name evidence="3" type="ORF">ARAM_001715</name>
</gene>
<feature type="chain" id="PRO_5002528665" evidence="2">
    <location>
        <begin position="20"/>
        <end position="346"/>
    </location>
</feature>
<evidence type="ECO:0000256" key="1">
    <source>
        <dbReference type="SAM" id="MobiDB-lite"/>
    </source>
</evidence>
<proteinExistence type="predicted"/>
<evidence type="ECO:0000256" key="2">
    <source>
        <dbReference type="SAM" id="SignalP"/>
    </source>
</evidence>
<feature type="region of interest" description="Disordered" evidence="1">
    <location>
        <begin position="294"/>
        <end position="323"/>
    </location>
</feature>
<keyword evidence="2" id="KW-0732">Signal</keyword>
<sequence length="346" mass="37165">MHLNSYIAVGLAALRLTIAAQVGYFDSETCADPSGFASCYHDADSLAADCTNCSRLSVDDSGHAIDDDCGDGCECVRQSRYVDCAVSSCWNKVYSCEYQLQVGDLILHCGDPPLETIPFWPPPDNADGGCSCNYGRVTYAWALAEKVFVRCTHNPPGQSLDDQQAYEYGVAVTDNSISSLSTHRLPDICPGQDRHEVGIDKLEQVFNDVRPQWTQCGPHLSSWDCVADFGYPDSIKTYYKPENLPSGTETLHNTGTLTTPVSATVSWAFGSVTQVVTVTSKDAAVSTNTTDVLSANASQGGTTTGTGSGQATATNETKDDSAVHQEARHPFLIAILGMVIGIFRVF</sequence>
<evidence type="ECO:0000313" key="4">
    <source>
        <dbReference type="Proteomes" id="UP000034291"/>
    </source>
</evidence>
<keyword evidence="4" id="KW-1185">Reference proteome</keyword>
<accession>A0A0F8URQ2</accession>
<dbReference type="AlphaFoldDB" id="A0A0F8URQ2"/>
<name>A0A0F8URQ2_9EURO</name>
<dbReference type="Proteomes" id="UP000034291">
    <property type="component" value="Unassembled WGS sequence"/>
</dbReference>
<dbReference type="OrthoDB" id="3538998at2759"/>
<reference evidence="3 4" key="1">
    <citation type="submission" date="2015-02" db="EMBL/GenBank/DDBJ databases">
        <title>Draft Genome Sequences of Two Closely-Related Aflatoxigenic Aspergillus Species Obtained from the Cote d'Ivoire.</title>
        <authorList>
            <person name="Moore G.G."/>
            <person name="Beltz S.B."/>
            <person name="Mack B.M."/>
        </authorList>
    </citation>
    <scope>NUCLEOTIDE SEQUENCE [LARGE SCALE GENOMIC DNA]</scope>
    <source>
        <strain evidence="3 4">SRRC1468</strain>
    </source>
</reference>
<evidence type="ECO:0000313" key="3">
    <source>
        <dbReference type="EMBL" id="KKK13546.1"/>
    </source>
</evidence>
<comment type="caution">
    <text evidence="3">The sequence shown here is derived from an EMBL/GenBank/DDBJ whole genome shotgun (WGS) entry which is preliminary data.</text>
</comment>
<feature type="signal peptide" evidence="2">
    <location>
        <begin position="1"/>
        <end position="19"/>
    </location>
</feature>
<protein>
    <submittedName>
        <fullName evidence="3">Uncharacterized protein</fullName>
    </submittedName>
</protein>
<organism evidence="3 4">
    <name type="scientific">Aspergillus rambellii</name>
    <dbReference type="NCBI Taxonomy" id="308745"/>
    <lineage>
        <taxon>Eukaryota</taxon>
        <taxon>Fungi</taxon>
        <taxon>Dikarya</taxon>
        <taxon>Ascomycota</taxon>
        <taxon>Pezizomycotina</taxon>
        <taxon>Eurotiomycetes</taxon>
        <taxon>Eurotiomycetidae</taxon>
        <taxon>Eurotiales</taxon>
        <taxon>Aspergillaceae</taxon>
        <taxon>Aspergillus</taxon>
        <taxon>Aspergillus subgen. Nidulantes</taxon>
    </lineage>
</organism>
<dbReference type="EMBL" id="JZBS01003790">
    <property type="protein sequence ID" value="KKK13546.1"/>
    <property type="molecule type" value="Genomic_DNA"/>
</dbReference>